<reference evidence="1" key="1">
    <citation type="submission" date="2020-12" db="EMBL/GenBank/DDBJ databases">
        <title>Marinomonas arctica sp. nov., a psychrotolerant bacterium isolated from the Arctic.</title>
        <authorList>
            <person name="Zhang Y."/>
        </authorList>
    </citation>
    <scope>NUCLEOTIDE SEQUENCE</scope>
    <source>
        <strain evidence="1">C1424</strain>
    </source>
</reference>
<dbReference type="RefSeq" id="WP_199470247.1">
    <property type="nucleotide sequence ID" value="NZ_JAEMNX010000034.1"/>
</dbReference>
<proteinExistence type="predicted"/>
<keyword evidence="2" id="KW-1185">Reference proteome</keyword>
<accession>A0A934JX64</accession>
<sequence>MAKGYIVFRHLDDNEIIDLGGAGWNTQEEVNAQWESLPETEEVGKYVADLHDHEMALISTKSVTESAIEDRLKTPIGELMQAGLQKLKEEQSHVC</sequence>
<dbReference type="AlphaFoldDB" id="A0A934JX64"/>
<name>A0A934JX64_9GAMM</name>
<evidence type="ECO:0000313" key="2">
    <source>
        <dbReference type="Proteomes" id="UP000628710"/>
    </source>
</evidence>
<protein>
    <submittedName>
        <fullName evidence="1">Uncharacterized protein</fullName>
    </submittedName>
</protein>
<dbReference type="EMBL" id="JAEMNX010000034">
    <property type="protein sequence ID" value="MBJ7539852.1"/>
    <property type="molecule type" value="Genomic_DNA"/>
</dbReference>
<organism evidence="1 2">
    <name type="scientific">Marinomonas transparens</name>
    <dbReference type="NCBI Taxonomy" id="2795388"/>
    <lineage>
        <taxon>Bacteria</taxon>
        <taxon>Pseudomonadati</taxon>
        <taxon>Pseudomonadota</taxon>
        <taxon>Gammaproteobacteria</taxon>
        <taxon>Oceanospirillales</taxon>
        <taxon>Oceanospirillaceae</taxon>
        <taxon>Marinomonas</taxon>
    </lineage>
</organism>
<dbReference type="Proteomes" id="UP000628710">
    <property type="component" value="Unassembled WGS sequence"/>
</dbReference>
<comment type="caution">
    <text evidence="1">The sequence shown here is derived from an EMBL/GenBank/DDBJ whole genome shotgun (WGS) entry which is preliminary data.</text>
</comment>
<evidence type="ECO:0000313" key="1">
    <source>
        <dbReference type="EMBL" id="MBJ7539852.1"/>
    </source>
</evidence>
<gene>
    <name evidence="1" type="ORF">I8J31_19450</name>
</gene>